<reference evidence="1 2" key="1">
    <citation type="submission" date="2023-07" db="EMBL/GenBank/DDBJ databases">
        <title>Genomic Encyclopedia of Type Strains, Phase IV (KMG-IV): sequencing the most valuable type-strain genomes for metagenomic binning, comparative biology and taxonomic classification.</title>
        <authorList>
            <person name="Goeker M."/>
        </authorList>
    </citation>
    <scope>NUCLEOTIDE SEQUENCE [LARGE SCALE GENOMIC DNA]</scope>
    <source>
        <strain evidence="1 2">DSM 9768</strain>
    </source>
</reference>
<protein>
    <recommendedName>
        <fullName evidence="3">Ribosomal protein L14</fullName>
    </recommendedName>
</protein>
<keyword evidence="2" id="KW-1185">Reference proteome</keyword>
<organism evidence="1 2">
    <name type="scientific">Evansella vedderi</name>
    <dbReference type="NCBI Taxonomy" id="38282"/>
    <lineage>
        <taxon>Bacteria</taxon>
        <taxon>Bacillati</taxon>
        <taxon>Bacillota</taxon>
        <taxon>Bacilli</taxon>
        <taxon>Bacillales</taxon>
        <taxon>Bacillaceae</taxon>
        <taxon>Evansella</taxon>
    </lineage>
</organism>
<comment type="caution">
    <text evidence="1">The sequence shown here is derived from an EMBL/GenBank/DDBJ whole genome shotgun (WGS) entry which is preliminary data.</text>
</comment>
<name>A0ABT9ZZ99_9BACI</name>
<sequence>MLISKKMRVWTTVIIFERELCRSMWNVHNHLAGAVLNKCSTVIMGDRSGELLKACDGKIMNLIVFR</sequence>
<evidence type="ECO:0000313" key="1">
    <source>
        <dbReference type="EMBL" id="MDQ0255773.1"/>
    </source>
</evidence>
<evidence type="ECO:0008006" key="3">
    <source>
        <dbReference type="Google" id="ProtNLM"/>
    </source>
</evidence>
<accession>A0ABT9ZZ99</accession>
<proteinExistence type="predicted"/>
<evidence type="ECO:0000313" key="2">
    <source>
        <dbReference type="Proteomes" id="UP001230005"/>
    </source>
</evidence>
<dbReference type="EMBL" id="JAUSUG010000012">
    <property type="protein sequence ID" value="MDQ0255773.1"/>
    <property type="molecule type" value="Genomic_DNA"/>
</dbReference>
<dbReference type="Proteomes" id="UP001230005">
    <property type="component" value="Unassembled WGS sequence"/>
</dbReference>
<gene>
    <name evidence="1" type="ORF">J2S74_003155</name>
</gene>